<dbReference type="Proteomes" id="UP000199062">
    <property type="component" value="Unassembled WGS sequence"/>
</dbReference>
<dbReference type="Gene3D" id="1.20.1440.30">
    <property type="entry name" value="Biosynthetic Protein domain"/>
    <property type="match status" value="1"/>
</dbReference>
<dbReference type="AlphaFoldDB" id="A0A1I6M1J4"/>
<organism evidence="2 3">
    <name type="scientific">Halomicrobium zhouii</name>
    <dbReference type="NCBI Taxonomy" id="767519"/>
    <lineage>
        <taxon>Archaea</taxon>
        <taxon>Methanobacteriati</taxon>
        <taxon>Methanobacteriota</taxon>
        <taxon>Stenosarchaea group</taxon>
        <taxon>Halobacteria</taxon>
        <taxon>Halobacteriales</taxon>
        <taxon>Haloarculaceae</taxon>
        <taxon>Halomicrobium</taxon>
    </lineage>
</organism>
<dbReference type="GO" id="GO:0046677">
    <property type="term" value="P:response to antibiotic"/>
    <property type="evidence" value="ECO:0007669"/>
    <property type="project" value="InterPro"/>
</dbReference>
<dbReference type="Pfam" id="PF05139">
    <property type="entry name" value="Erythro_esteras"/>
    <property type="match status" value="1"/>
</dbReference>
<sequence length="447" mass="50029">MSTIRTPDLQRGATGADDADDAIEAVRQRATPLTTDTVDDLAAHVADSTYVLLGESSHGTAEFHRWRARLTARLVEDYGFDVVAVEGDWTDCYEVNRYVRGETSPSGGALDVLDEFDRWPTWLWANWETVEFVDWLRRINDRRGEEDRVGFYGMDVYSLFESMAAVVDYLEDVDPAAADRAREAYACFEPYSEDGQSYARDLRLAPEDCEDEVVDVLQRLSHDVRGNEVREDSFAAEQNALVAKNAEAYYRSMIQADVESWNVRDEHMVETLERLRSHYGPDSTVIVWAHNTHVGDARATDMARRGEVNVGQLIREQVGPDEASIVGFGTERGSVVAADAWGEPAEVMSVPPAKAGSYESVFHRAGVGDSSIAFDRDEEGPLAEPRGHRAIGVVYHPKRELGNYVPTVLPDRYDAYVHVDETTALHPLHAEPEADDREPPETYPWGV</sequence>
<dbReference type="CDD" id="cd14728">
    <property type="entry name" value="Ere-like"/>
    <property type="match status" value="1"/>
</dbReference>
<dbReference type="RefSeq" id="WP_089818199.1">
    <property type="nucleotide sequence ID" value="NZ_FOZK01000004.1"/>
</dbReference>
<dbReference type="InterPro" id="IPR007815">
    <property type="entry name" value="Emycin_Estase"/>
</dbReference>
<dbReference type="PANTHER" id="PTHR31299:SF0">
    <property type="entry name" value="ESTERASE, PUTATIVE (AFU_ORTHOLOGUE AFUA_1G05850)-RELATED"/>
    <property type="match status" value="1"/>
</dbReference>
<dbReference type="PIRSF" id="PIRSF036794">
    <property type="entry name" value="UCP_erythr_ester"/>
    <property type="match status" value="1"/>
</dbReference>
<dbReference type="InterPro" id="IPR052036">
    <property type="entry name" value="Hydrolase/PRTase-associated"/>
</dbReference>
<feature type="region of interest" description="Disordered" evidence="1">
    <location>
        <begin position="427"/>
        <end position="447"/>
    </location>
</feature>
<accession>A0A1I6M1J4</accession>
<gene>
    <name evidence="2" type="ORF">SAMN05216559_3541</name>
</gene>
<keyword evidence="3" id="KW-1185">Reference proteome</keyword>
<evidence type="ECO:0000313" key="3">
    <source>
        <dbReference type="Proteomes" id="UP000199062"/>
    </source>
</evidence>
<dbReference type="InterPro" id="IPR014622">
    <property type="entry name" value="UCP036794_erythomycin"/>
</dbReference>
<dbReference type="Gene3D" id="3.30.1870.10">
    <property type="entry name" value="EreA-like, domain 2"/>
    <property type="match status" value="1"/>
</dbReference>
<evidence type="ECO:0000313" key="2">
    <source>
        <dbReference type="EMBL" id="SFS09589.1"/>
    </source>
</evidence>
<dbReference type="Gene3D" id="3.40.1660.10">
    <property type="entry name" value="EreA-like (biosynthetic domain)"/>
    <property type="match status" value="1"/>
</dbReference>
<dbReference type="EMBL" id="FOZK01000004">
    <property type="protein sequence ID" value="SFS09589.1"/>
    <property type="molecule type" value="Genomic_DNA"/>
</dbReference>
<name>A0A1I6M1J4_9EURY</name>
<dbReference type="STRING" id="767519.SAMN05216559_3541"/>
<dbReference type="OrthoDB" id="260438at2157"/>
<evidence type="ECO:0000256" key="1">
    <source>
        <dbReference type="SAM" id="MobiDB-lite"/>
    </source>
</evidence>
<protein>
    <submittedName>
        <fullName evidence="2">Erythromycin esterase homolog</fullName>
    </submittedName>
</protein>
<reference evidence="2 3" key="1">
    <citation type="submission" date="2016-10" db="EMBL/GenBank/DDBJ databases">
        <authorList>
            <person name="de Groot N.N."/>
        </authorList>
    </citation>
    <scope>NUCLEOTIDE SEQUENCE [LARGE SCALE GENOMIC DNA]</scope>
    <source>
        <strain evidence="2 3">CGMCC 1.10457</strain>
    </source>
</reference>
<proteinExistence type="predicted"/>
<dbReference type="PANTHER" id="PTHR31299">
    <property type="entry name" value="ESTERASE, PUTATIVE (AFU_ORTHOLOGUE AFUA_1G05850)-RELATED"/>
    <property type="match status" value="1"/>
</dbReference>
<dbReference type="SUPFAM" id="SSF159501">
    <property type="entry name" value="EreA/ChaN-like"/>
    <property type="match status" value="1"/>
</dbReference>
<feature type="compositionally biased region" description="Basic and acidic residues" evidence="1">
    <location>
        <begin position="427"/>
        <end position="440"/>
    </location>
</feature>